<keyword evidence="2 4" id="KW-0238">DNA-binding</keyword>
<dbReference type="GO" id="GO:0003677">
    <property type="term" value="F:DNA binding"/>
    <property type="evidence" value="ECO:0007669"/>
    <property type="project" value="UniProtKB-UniRule"/>
</dbReference>
<accession>A0ABD6QCU4</accession>
<protein>
    <recommendedName>
        <fullName evidence="5">HTH tetR-type domain-containing protein</fullName>
    </recommendedName>
</protein>
<dbReference type="InterPro" id="IPR050109">
    <property type="entry name" value="HTH-type_TetR-like_transc_reg"/>
</dbReference>
<dbReference type="EMBL" id="MBER01000181">
    <property type="protein sequence ID" value="OMC33139.1"/>
    <property type="molecule type" value="Genomic_DNA"/>
</dbReference>
<comment type="caution">
    <text evidence="6">The sequence shown here is derived from an EMBL/GenBank/DDBJ whole genome shotgun (WGS) entry which is preliminary data.</text>
</comment>
<evidence type="ECO:0000256" key="1">
    <source>
        <dbReference type="ARBA" id="ARBA00023015"/>
    </source>
</evidence>
<dbReference type="InterPro" id="IPR001647">
    <property type="entry name" value="HTH_TetR"/>
</dbReference>
<dbReference type="PRINTS" id="PR00455">
    <property type="entry name" value="HTHTETR"/>
</dbReference>
<sequence>MPQPDRHQPHVSARKRQLSSAAALLFADRGYHNVGMDDIAAAVGLTGPALYRHFRGKHDILIQVLIEQLEAVDDVALRAIKASDDPKVRREQFVSELAELLIRRDELILWKREHRQLTGAAQDLLRAKTTPVVQHSIQALGSTRDGVVSADDELRAWTVLVVCYSIHGFHHRINTAELKRLLQGTAEKVLTCPLSIAVAPAAVCPPTHIRKAAGRRERILDAAVDLFSVRGYHEVGTDEIAAASGVAIATLYQYFASKADLLEAIFVRGAVGFQFVTRQRLATASTAREALHVVATTLIEHVLGPHRPLLAVRAADLIYLNPRAHQSLMISEDEYIQEWVTSILEIRPELSAQSAYVLARTSIDMVDDLALNSRISARPTVQSDLLQLVNAVLATA</sequence>
<dbReference type="PANTHER" id="PTHR30055">
    <property type="entry name" value="HTH-TYPE TRANSCRIPTIONAL REGULATOR RUTR"/>
    <property type="match status" value="1"/>
</dbReference>
<dbReference type="Proteomes" id="UP000187001">
    <property type="component" value="Unassembled WGS sequence"/>
</dbReference>
<evidence type="ECO:0000313" key="6">
    <source>
        <dbReference type="EMBL" id="OMC33139.1"/>
    </source>
</evidence>
<dbReference type="Pfam" id="PF00440">
    <property type="entry name" value="TetR_N"/>
    <property type="match status" value="2"/>
</dbReference>
<proteinExistence type="predicted"/>
<dbReference type="PROSITE" id="PS50977">
    <property type="entry name" value="HTH_TETR_2"/>
    <property type="match status" value="2"/>
</dbReference>
<feature type="domain" description="HTH tetR-type" evidence="5">
    <location>
        <begin position="213"/>
        <end position="273"/>
    </location>
</feature>
<reference evidence="6 7" key="1">
    <citation type="submission" date="2016-07" db="EMBL/GenBank/DDBJ databases">
        <authorList>
            <person name="Sutton G."/>
            <person name="Brinkac L."/>
            <person name="Sanka R."/>
            <person name="Adams M."/>
            <person name="Lau E."/>
            <person name="Kumar A."/>
            <person name="Macaden R."/>
        </authorList>
    </citation>
    <scope>NUCLEOTIDE SEQUENCE [LARGE SCALE GENOMIC DNA]</scope>
    <source>
        <strain evidence="6 7">GA-0871</strain>
    </source>
</reference>
<dbReference type="Gene3D" id="1.10.357.10">
    <property type="entry name" value="Tetracycline Repressor, domain 2"/>
    <property type="match status" value="2"/>
</dbReference>
<feature type="DNA-binding region" description="H-T-H motif" evidence="4">
    <location>
        <begin position="236"/>
        <end position="255"/>
    </location>
</feature>
<dbReference type="GO" id="GO:0006355">
    <property type="term" value="P:regulation of DNA-templated transcription"/>
    <property type="evidence" value="ECO:0007669"/>
    <property type="project" value="UniProtKB-ARBA"/>
</dbReference>
<evidence type="ECO:0000313" key="7">
    <source>
        <dbReference type="Proteomes" id="UP000187001"/>
    </source>
</evidence>
<keyword evidence="3" id="KW-0804">Transcription</keyword>
<feature type="domain" description="HTH tetR-type" evidence="5">
    <location>
        <begin position="12"/>
        <end position="72"/>
    </location>
</feature>
<evidence type="ECO:0000256" key="2">
    <source>
        <dbReference type="ARBA" id="ARBA00023125"/>
    </source>
</evidence>
<dbReference type="PANTHER" id="PTHR30055:SF234">
    <property type="entry name" value="HTH-TYPE TRANSCRIPTIONAL REGULATOR BETI"/>
    <property type="match status" value="1"/>
</dbReference>
<name>A0ABD6QCU4_MYCFO</name>
<organism evidence="6 7">
    <name type="scientific">Mycolicibacterium fortuitum</name>
    <name type="common">Mycobacterium fortuitum</name>
    <dbReference type="NCBI Taxonomy" id="1766"/>
    <lineage>
        <taxon>Bacteria</taxon>
        <taxon>Bacillati</taxon>
        <taxon>Actinomycetota</taxon>
        <taxon>Actinomycetes</taxon>
        <taxon>Mycobacteriales</taxon>
        <taxon>Mycobacteriaceae</taxon>
        <taxon>Mycolicibacterium</taxon>
    </lineage>
</organism>
<dbReference type="InterPro" id="IPR009057">
    <property type="entry name" value="Homeodomain-like_sf"/>
</dbReference>
<evidence type="ECO:0000256" key="3">
    <source>
        <dbReference type="ARBA" id="ARBA00023163"/>
    </source>
</evidence>
<evidence type="ECO:0000256" key="4">
    <source>
        <dbReference type="PROSITE-ProRule" id="PRU00335"/>
    </source>
</evidence>
<keyword evidence="1" id="KW-0805">Transcription regulation</keyword>
<dbReference type="AlphaFoldDB" id="A0ABD6QCU4"/>
<feature type="DNA-binding region" description="H-T-H motif" evidence="4">
    <location>
        <begin position="35"/>
        <end position="54"/>
    </location>
</feature>
<dbReference type="RefSeq" id="WP_076208138.1">
    <property type="nucleotide sequence ID" value="NZ_MBER01000181.1"/>
</dbReference>
<evidence type="ECO:0000259" key="5">
    <source>
        <dbReference type="PROSITE" id="PS50977"/>
    </source>
</evidence>
<gene>
    <name evidence="6" type="ORF">A5742_14700</name>
</gene>
<dbReference type="Gene3D" id="1.10.10.60">
    <property type="entry name" value="Homeodomain-like"/>
    <property type="match status" value="2"/>
</dbReference>
<dbReference type="SUPFAM" id="SSF46689">
    <property type="entry name" value="Homeodomain-like"/>
    <property type="match status" value="2"/>
</dbReference>